<dbReference type="AlphaFoldDB" id="A0A6B0SZ16"/>
<comment type="caution">
    <text evidence="3">The sequence shown here is derived from an EMBL/GenBank/DDBJ whole genome shotgun (WGS) entry which is preliminary data.</text>
</comment>
<feature type="domain" description="DUF7108" evidence="2">
    <location>
        <begin position="78"/>
        <end position="163"/>
    </location>
</feature>
<evidence type="ECO:0000259" key="2">
    <source>
        <dbReference type="Pfam" id="PF23420"/>
    </source>
</evidence>
<accession>A0A6B0SZ16</accession>
<dbReference type="Pfam" id="PF23418">
    <property type="entry name" value="DUF7108"/>
    <property type="match status" value="1"/>
</dbReference>
<evidence type="ECO:0000313" key="3">
    <source>
        <dbReference type="EMBL" id="MXR50854.1"/>
    </source>
</evidence>
<evidence type="ECO:0000259" key="1">
    <source>
        <dbReference type="Pfam" id="PF23418"/>
    </source>
</evidence>
<protein>
    <submittedName>
        <fullName evidence="3">RnhA operon protein</fullName>
    </submittedName>
</protein>
<dbReference type="Pfam" id="PF23420">
    <property type="entry name" value="DUF7108_C"/>
    <property type="match status" value="1"/>
</dbReference>
<dbReference type="Proteomes" id="UP000466535">
    <property type="component" value="Unassembled WGS sequence"/>
</dbReference>
<keyword evidence="4" id="KW-1185">Reference proteome</keyword>
<sequence>MTRLARETVDDNEAEAYREARAELLAEHDYTARVREEEHDVLVVHPEEWVEDGTVYPERIDDIERGIERPLSGPGDPDDWEEVWEHNMAIAEEVEREHGSAHGGNAEALAEFMSNHYAKRIDQATESELEEFVEEYYPRNVWPTDDQKAVVEESVELVVELTQRR</sequence>
<evidence type="ECO:0000313" key="4">
    <source>
        <dbReference type="Proteomes" id="UP000466535"/>
    </source>
</evidence>
<dbReference type="InterPro" id="IPR056494">
    <property type="entry name" value="DUF7108_C"/>
</dbReference>
<dbReference type="InterPro" id="IPR055532">
    <property type="entry name" value="DUF7108_N"/>
</dbReference>
<name>A0A6B0SZ16_9EURY</name>
<dbReference type="OrthoDB" id="203809at2157"/>
<feature type="domain" description="DUF7108" evidence="1">
    <location>
        <begin position="1"/>
        <end position="73"/>
    </location>
</feature>
<reference evidence="3 4" key="1">
    <citation type="submission" date="2019-12" db="EMBL/GenBank/DDBJ databases">
        <title>Isolation and characterization of three novel carbon monoxide-oxidizing members of Halobacteria from salione crusts and soils.</title>
        <authorList>
            <person name="Myers M.R."/>
            <person name="King G.M."/>
        </authorList>
    </citation>
    <scope>NUCLEOTIDE SEQUENCE [LARGE SCALE GENOMIC DNA]</scope>
    <source>
        <strain evidence="3 4">WSH3</strain>
    </source>
</reference>
<dbReference type="EMBL" id="WUUT01000001">
    <property type="protein sequence ID" value="MXR50854.1"/>
    <property type="molecule type" value="Genomic_DNA"/>
</dbReference>
<organism evidence="3 4">
    <name type="scientific">Halovenus carboxidivorans</name>
    <dbReference type="NCBI Taxonomy" id="2692199"/>
    <lineage>
        <taxon>Archaea</taxon>
        <taxon>Methanobacteriati</taxon>
        <taxon>Methanobacteriota</taxon>
        <taxon>Stenosarchaea group</taxon>
        <taxon>Halobacteria</taxon>
        <taxon>Halobacteriales</taxon>
        <taxon>Haloarculaceae</taxon>
        <taxon>Halovenus</taxon>
    </lineage>
</organism>
<proteinExistence type="predicted"/>
<gene>
    <name evidence="3" type="ORF">GRX03_04435</name>
</gene>